<dbReference type="AlphaFoldDB" id="C7GT55"/>
<organism evidence="6 7">
    <name type="scientific">Saccharomyces cerevisiae (strain JAY291)</name>
    <name type="common">Baker's yeast</name>
    <dbReference type="NCBI Taxonomy" id="574961"/>
    <lineage>
        <taxon>Eukaryota</taxon>
        <taxon>Fungi</taxon>
        <taxon>Dikarya</taxon>
        <taxon>Ascomycota</taxon>
        <taxon>Saccharomycotina</taxon>
        <taxon>Saccharomycetes</taxon>
        <taxon>Saccharomycetales</taxon>
        <taxon>Saccharomycetaceae</taxon>
        <taxon>Saccharomyces</taxon>
    </lineage>
</organism>
<evidence type="ECO:0000256" key="4">
    <source>
        <dbReference type="ARBA" id="ARBA00040565"/>
    </source>
</evidence>
<keyword evidence="2" id="KW-0689">Ribosomal protein</keyword>
<gene>
    <name evidence="6" type="primary">YML6</name>
    <name evidence="6" type="ORF">C1Q_03581</name>
</gene>
<evidence type="ECO:0000256" key="2">
    <source>
        <dbReference type="ARBA" id="ARBA00022980"/>
    </source>
</evidence>
<dbReference type="GO" id="GO:0005840">
    <property type="term" value="C:ribosome"/>
    <property type="evidence" value="ECO:0007669"/>
    <property type="project" value="UniProtKB-KW"/>
</dbReference>
<dbReference type="GO" id="GO:0006412">
    <property type="term" value="P:translation"/>
    <property type="evidence" value="ECO:0007669"/>
    <property type="project" value="InterPro"/>
</dbReference>
<dbReference type="InterPro" id="IPR002136">
    <property type="entry name" value="Ribosomal_uL4"/>
</dbReference>
<evidence type="ECO:0000256" key="1">
    <source>
        <dbReference type="ARBA" id="ARBA00010528"/>
    </source>
</evidence>
<comment type="similarity">
    <text evidence="1">Belongs to the universal ribosomal protein uL4 family.</text>
</comment>
<dbReference type="InterPro" id="IPR013005">
    <property type="entry name" value="Ribosomal_uL4-like"/>
</dbReference>
<protein>
    <recommendedName>
        <fullName evidence="4">Large ribosomal subunit protein uL4m</fullName>
    </recommendedName>
</protein>
<feature type="region of interest" description="Disordered" evidence="5">
    <location>
        <begin position="86"/>
        <end position="133"/>
    </location>
</feature>
<evidence type="ECO:0000313" key="6">
    <source>
        <dbReference type="EMBL" id="EEU06001.1"/>
    </source>
</evidence>
<evidence type="ECO:0000256" key="5">
    <source>
        <dbReference type="SAM" id="MobiDB-lite"/>
    </source>
</evidence>
<evidence type="ECO:0000256" key="3">
    <source>
        <dbReference type="ARBA" id="ARBA00023274"/>
    </source>
</evidence>
<dbReference type="SUPFAM" id="SSF52166">
    <property type="entry name" value="Ribosomal protein L4"/>
    <property type="match status" value="1"/>
</dbReference>
<dbReference type="EMBL" id="ACFL01000237">
    <property type="protein sequence ID" value="EEU06001.1"/>
    <property type="molecule type" value="Genomic_DNA"/>
</dbReference>
<evidence type="ECO:0000313" key="7">
    <source>
        <dbReference type="Proteomes" id="UP000008073"/>
    </source>
</evidence>
<dbReference type="Proteomes" id="UP000008073">
    <property type="component" value="Unassembled WGS sequence"/>
</dbReference>
<dbReference type="GO" id="GO:0003735">
    <property type="term" value="F:structural constituent of ribosome"/>
    <property type="evidence" value="ECO:0007669"/>
    <property type="project" value="InterPro"/>
</dbReference>
<dbReference type="Gene3D" id="3.40.1370.10">
    <property type="match status" value="1"/>
</dbReference>
<dbReference type="FunFam" id="3.40.1370.10:FF:000018">
    <property type="entry name" value="Mitochondrial 54S ribosomal protein YmL6"/>
    <property type="match status" value="1"/>
</dbReference>
<name>C7GT55_YEAS2</name>
<reference evidence="6 7" key="1">
    <citation type="journal article" date="2009" name="Genome Res.">
        <title>Genome structure of a Saccharomyces cerevisiae strain widely used in bioethanol production.</title>
        <authorList>
            <person name="Argueso J.L."/>
            <person name="Carazzolle M.F."/>
            <person name="Mieczkowski P.A."/>
            <person name="Duarte F.M."/>
            <person name="Netto O.V."/>
            <person name="Missawa S.K."/>
            <person name="Galzerani F."/>
            <person name="Costa G.G."/>
            <person name="Vidal R.O."/>
            <person name="Noronha M.F."/>
            <person name="Dominska M."/>
            <person name="Andrietta M.G."/>
            <person name="Andrietta S.R."/>
            <person name="Cunha A.F."/>
            <person name="Gomes L.H."/>
            <person name="Tavares F.C."/>
            <person name="Alcarde A.R."/>
            <person name="Dietrich F.S."/>
            <person name="McCusker J.H."/>
            <person name="Petes T.D."/>
            <person name="Pereira G.A."/>
        </authorList>
    </citation>
    <scope>NUCLEOTIDE SEQUENCE [LARGE SCALE GENOMIC DNA]</scope>
    <source>
        <strain evidence="6 7">JAY291</strain>
    </source>
</reference>
<accession>C7GT55</accession>
<dbReference type="GO" id="GO:1990904">
    <property type="term" value="C:ribonucleoprotein complex"/>
    <property type="evidence" value="ECO:0007669"/>
    <property type="project" value="UniProtKB-KW"/>
</dbReference>
<dbReference type="InterPro" id="IPR023574">
    <property type="entry name" value="Ribosomal_uL4_dom_sf"/>
</dbReference>
<dbReference type="OrthoDB" id="275876at2759"/>
<comment type="caution">
    <text evidence="6">The sequence shown here is derived from an EMBL/GenBank/DDBJ whole genome shotgun (WGS) entry which is preliminary data.</text>
</comment>
<dbReference type="Pfam" id="PF00573">
    <property type="entry name" value="Ribosomal_L4"/>
    <property type="match status" value="1"/>
</dbReference>
<dbReference type="PANTHER" id="PTHR10746:SF6">
    <property type="entry name" value="LARGE RIBOSOMAL SUBUNIT PROTEIN UL4M"/>
    <property type="match status" value="1"/>
</dbReference>
<keyword evidence="3" id="KW-0687">Ribonucleoprotein</keyword>
<proteinExistence type="inferred from homology"/>
<dbReference type="PANTHER" id="PTHR10746">
    <property type="entry name" value="50S RIBOSOMAL PROTEIN L4"/>
    <property type="match status" value="1"/>
</dbReference>
<sequence>MTIKRNLVKVTLQSIRYQATTATAHAESTLSPLPNAAIPPKYALVTVRSFPSLEPLTFVPVPTSTVAAPLRRDILWRAVVYENDNRRVGASNPPGRSENGFSRRKLMPQKGSGRARVGDANSPTRHNGGRALARTAPNDYTTELPSKVYSMAFNNALSHQYKSGKLFVIGGEKVDLISPTPELDLNRLDLVNTNTVEGKEIFEGEVIFRKFLEEFQLKGKRLLFITDKTREGLIKSSDPYKQKVDVIQKELVEVNDILRAQAVFIELEALEYLAMAHQKEILHSVSN</sequence>